<organism evidence="3 5">
    <name type="scientific">Xanthomonas fragariae</name>
    <dbReference type="NCBI Taxonomy" id="48664"/>
    <lineage>
        <taxon>Bacteria</taxon>
        <taxon>Pseudomonadati</taxon>
        <taxon>Pseudomonadota</taxon>
        <taxon>Gammaproteobacteria</taxon>
        <taxon>Lysobacterales</taxon>
        <taxon>Lysobacteraceae</taxon>
        <taxon>Xanthomonas</taxon>
    </lineage>
</organism>
<reference evidence="3 5" key="2">
    <citation type="submission" date="2017-05" db="EMBL/GenBank/DDBJ databases">
        <authorList>
            <person name="Song R."/>
            <person name="Chenine A.L."/>
            <person name="Ruprecht R.M."/>
        </authorList>
    </citation>
    <scope>NUCLEOTIDE SEQUENCE [LARGE SCALE GENOMIC DNA]</scope>
    <source>
        <strain evidence="3">PD5205</strain>
    </source>
</reference>
<protein>
    <recommendedName>
        <fullName evidence="6">Lipoprotein</fullName>
    </recommendedName>
</protein>
<dbReference type="PROSITE" id="PS51257">
    <property type="entry name" value="PROKAR_LIPOPROTEIN"/>
    <property type="match status" value="1"/>
</dbReference>
<dbReference type="AlphaFoldDB" id="A0A1Y6H4P6"/>
<accession>A0A1Y6H4P6</accession>
<keyword evidence="4" id="KW-1185">Reference proteome</keyword>
<evidence type="ECO:0000313" key="2">
    <source>
        <dbReference type="EMBL" id="SMQ98498.1"/>
    </source>
</evidence>
<reference evidence="2 4" key="1">
    <citation type="submission" date="2017-05" db="EMBL/GenBank/DDBJ databases">
        <authorList>
            <person name="Blom J."/>
        </authorList>
    </citation>
    <scope>NUCLEOTIDE SEQUENCE [LARGE SCALE GENOMIC DNA]</scope>
    <source>
        <strain evidence="2">PD885</strain>
    </source>
</reference>
<evidence type="ECO:0008006" key="6">
    <source>
        <dbReference type="Google" id="ProtNLM"/>
    </source>
</evidence>
<evidence type="ECO:0000256" key="1">
    <source>
        <dbReference type="SAM" id="SignalP"/>
    </source>
</evidence>
<keyword evidence="1" id="KW-0732">Signal</keyword>
<dbReference type="EMBL" id="LT853882">
    <property type="protein sequence ID" value="SMQ98498.1"/>
    <property type="molecule type" value="Genomic_DNA"/>
</dbReference>
<evidence type="ECO:0000313" key="4">
    <source>
        <dbReference type="Proteomes" id="UP000195877"/>
    </source>
</evidence>
<gene>
    <name evidence="3" type="ORF">PD5205_02748</name>
    <name evidence="2" type="ORF">PD885_01247</name>
</gene>
<sequence>MRKISHNSLLIGFSLSLICGCAHARNAETTVPSAIVNNSPVAVALMYTYGRSVACYPIPRPNKAGQGVGGPDLVSNRSYKFVAMRTSNCLSGTGIAGLNAAVRTLRSPTIHIESNQITVSY</sequence>
<evidence type="ECO:0000313" key="3">
    <source>
        <dbReference type="EMBL" id="SMR04038.1"/>
    </source>
</evidence>
<feature type="signal peptide" evidence="1">
    <location>
        <begin position="1"/>
        <end position="24"/>
    </location>
</feature>
<evidence type="ECO:0000313" key="5">
    <source>
        <dbReference type="Proteomes" id="UP000195953"/>
    </source>
</evidence>
<dbReference type="EMBL" id="LT853885">
    <property type="protein sequence ID" value="SMR04038.1"/>
    <property type="molecule type" value="Genomic_DNA"/>
</dbReference>
<dbReference type="Proteomes" id="UP000195953">
    <property type="component" value="Chromosome 1"/>
</dbReference>
<proteinExistence type="predicted"/>
<dbReference type="Proteomes" id="UP000195877">
    <property type="component" value="Chromosome 1"/>
</dbReference>
<feature type="chain" id="PRO_5012667149" description="Lipoprotein" evidence="1">
    <location>
        <begin position="25"/>
        <end position="121"/>
    </location>
</feature>
<name>A0A1Y6H4P6_9XANT</name>